<keyword evidence="3 6" id="KW-0812">Transmembrane</keyword>
<keyword evidence="5 6" id="KW-0472">Membrane</keyword>
<dbReference type="KEGG" id="cari:FNU76_04825"/>
<dbReference type="PANTHER" id="PTHR30250:SF11">
    <property type="entry name" value="O-ANTIGEN TRANSPORTER-RELATED"/>
    <property type="match status" value="1"/>
</dbReference>
<feature type="transmembrane region" description="Helical" evidence="6">
    <location>
        <begin position="384"/>
        <end position="406"/>
    </location>
</feature>
<gene>
    <name evidence="7" type="ORF">FNU76_04825</name>
</gene>
<dbReference type="PANTHER" id="PTHR30250">
    <property type="entry name" value="PST FAMILY PREDICTED COLANIC ACID TRANSPORTER"/>
    <property type="match status" value="1"/>
</dbReference>
<feature type="transmembrane region" description="Helical" evidence="6">
    <location>
        <begin position="152"/>
        <end position="171"/>
    </location>
</feature>
<dbReference type="InterPro" id="IPR050833">
    <property type="entry name" value="Poly_Biosynth_Transport"/>
</dbReference>
<evidence type="ECO:0000256" key="1">
    <source>
        <dbReference type="ARBA" id="ARBA00004651"/>
    </source>
</evidence>
<dbReference type="Pfam" id="PF01943">
    <property type="entry name" value="Polysacc_synt"/>
    <property type="match status" value="1"/>
</dbReference>
<evidence type="ECO:0000313" key="7">
    <source>
        <dbReference type="EMBL" id="QDQ25726.1"/>
    </source>
</evidence>
<sequence length="421" mass="45974">MTGRKGLFGSALIYALANALSAGLPFLLLPILTRVLTPEEYGIVTMFTLTVTALGAFTGLSVHGAIGVRYFEQENFNLPTYVASCLVILLISTTVVLIAVMVLMPILEDFAKIPRLWILIAVLVSGAQFVVQTQLALWQAARKPIRYGAMKFAQTAMDAAFSLVLIFALGLTWEGRLIGISMASVLLMLVALFCLRHGAWIKFPYNRTYALDAMRFGVPLIPHVIGGMLIVMVDRVMISNMLGVASAGIYMVAMQVGMVLGLLIDSFNRAFAPWLLESLKSQDAERDRQIVRFTYLYFIIVVVAALLIGAIAPILLSWLVGAEYQSAASSVVYITLGFAFSGMYLMVTNYVFFAGKTAGLAIITCAAGMFNIMANFYLLKVNGIVGAAQAFMLSQLAIFICTWWLAQRSRGMPWMEAARAA</sequence>
<feature type="transmembrane region" description="Helical" evidence="6">
    <location>
        <begin position="331"/>
        <end position="353"/>
    </location>
</feature>
<dbReference type="EMBL" id="CP041730">
    <property type="protein sequence ID" value="QDQ25726.1"/>
    <property type="molecule type" value="Genomic_DNA"/>
</dbReference>
<dbReference type="RefSeq" id="WP_143856651.1">
    <property type="nucleotide sequence ID" value="NZ_CP041730.1"/>
</dbReference>
<feature type="transmembrane region" description="Helical" evidence="6">
    <location>
        <begin position="360"/>
        <end position="378"/>
    </location>
</feature>
<organism evidence="7 8">
    <name type="scientific">Chitinimonas arctica</name>
    <dbReference type="NCBI Taxonomy" id="2594795"/>
    <lineage>
        <taxon>Bacteria</taxon>
        <taxon>Pseudomonadati</taxon>
        <taxon>Pseudomonadota</taxon>
        <taxon>Betaproteobacteria</taxon>
        <taxon>Neisseriales</taxon>
        <taxon>Chitinibacteraceae</taxon>
        <taxon>Chitinimonas</taxon>
    </lineage>
</organism>
<evidence type="ECO:0000256" key="3">
    <source>
        <dbReference type="ARBA" id="ARBA00022692"/>
    </source>
</evidence>
<evidence type="ECO:0000256" key="2">
    <source>
        <dbReference type="ARBA" id="ARBA00022475"/>
    </source>
</evidence>
<dbReference type="GO" id="GO:0005886">
    <property type="term" value="C:plasma membrane"/>
    <property type="evidence" value="ECO:0007669"/>
    <property type="project" value="UniProtKB-SubCell"/>
</dbReference>
<reference evidence="8" key="1">
    <citation type="submission" date="2019-07" db="EMBL/GenBank/DDBJ databases">
        <title>Chitinimonas sp. nov., isolated from Ny-Alesund, arctica soil.</title>
        <authorList>
            <person name="Xu Q."/>
            <person name="Peng F."/>
        </authorList>
    </citation>
    <scope>NUCLEOTIDE SEQUENCE [LARGE SCALE GENOMIC DNA]</scope>
    <source>
        <strain evidence="8">R3-44</strain>
    </source>
</reference>
<evidence type="ECO:0000256" key="6">
    <source>
        <dbReference type="SAM" id="Phobius"/>
    </source>
</evidence>
<feature type="transmembrane region" description="Helical" evidence="6">
    <location>
        <begin position="78"/>
        <end position="104"/>
    </location>
</feature>
<dbReference type="OrthoDB" id="9815248at2"/>
<feature type="transmembrane region" description="Helical" evidence="6">
    <location>
        <begin position="295"/>
        <end position="319"/>
    </location>
</feature>
<dbReference type="AlphaFoldDB" id="A0A516SC55"/>
<dbReference type="Proteomes" id="UP000317550">
    <property type="component" value="Chromosome"/>
</dbReference>
<protein>
    <submittedName>
        <fullName evidence="7">Oligosaccharide flippase family protein</fullName>
    </submittedName>
</protein>
<keyword evidence="2" id="KW-1003">Cell membrane</keyword>
<evidence type="ECO:0000256" key="5">
    <source>
        <dbReference type="ARBA" id="ARBA00023136"/>
    </source>
</evidence>
<keyword evidence="8" id="KW-1185">Reference proteome</keyword>
<evidence type="ECO:0000256" key="4">
    <source>
        <dbReference type="ARBA" id="ARBA00022989"/>
    </source>
</evidence>
<feature type="transmembrane region" description="Helical" evidence="6">
    <location>
        <begin position="12"/>
        <end position="31"/>
    </location>
</feature>
<name>A0A516SC55_9NEIS</name>
<feature type="transmembrane region" description="Helical" evidence="6">
    <location>
        <begin position="244"/>
        <end position="264"/>
    </location>
</feature>
<dbReference type="InterPro" id="IPR002797">
    <property type="entry name" value="Polysacc_synth"/>
</dbReference>
<comment type="subcellular location">
    <subcellularLocation>
        <location evidence="1">Cell membrane</location>
        <topology evidence="1">Multi-pass membrane protein</topology>
    </subcellularLocation>
</comment>
<feature type="transmembrane region" description="Helical" evidence="6">
    <location>
        <begin position="116"/>
        <end position="140"/>
    </location>
</feature>
<proteinExistence type="predicted"/>
<evidence type="ECO:0000313" key="8">
    <source>
        <dbReference type="Proteomes" id="UP000317550"/>
    </source>
</evidence>
<feature type="transmembrane region" description="Helical" evidence="6">
    <location>
        <begin position="216"/>
        <end position="238"/>
    </location>
</feature>
<feature type="transmembrane region" description="Helical" evidence="6">
    <location>
        <begin position="177"/>
        <end position="195"/>
    </location>
</feature>
<feature type="transmembrane region" description="Helical" evidence="6">
    <location>
        <begin position="43"/>
        <end position="66"/>
    </location>
</feature>
<accession>A0A516SC55</accession>
<keyword evidence="4 6" id="KW-1133">Transmembrane helix</keyword>